<dbReference type="EMBL" id="UYRU01059325">
    <property type="protein sequence ID" value="VDN14455.1"/>
    <property type="molecule type" value="Genomic_DNA"/>
</dbReference>
<dbReference type="InterPro" id="IPR001715">
    <property type="entry name" value="CH_dom"/>
</dbReference>
<dbReference type="GO" id="GO:0034993">
    <property type="term" value="C:meiotic nuclear membrane microtubule tethering complex"/>
    <property type="evidence" value="ECO:0007669"/>
    <property type="project" value="TreeGrafter"/>
</dbReference>
<keyword evidence="2" id="KW-0812">Transmembrane</keyword>
<evidence type="ECO:0000259" key="6">
    <source>
        <dbReference type="PROSITE" id="PS50021"/>
    </source>
</evidence>
<evidence type="ECO:0000256" key="3">
    <source>
        <dbReference type="ARBA" id="ARBA00022737"/>
    </source>
</evidence>
<name>A0A3P7LBE2_DIBLA</name>
<keyword evidence="5" id="KW-0472">Membrane</keyword>
<accession>A0A3P7LBE2</accession>
<evidence type="ECO:0000313" key="7">
    <source>
        <dbReference type="EMBL" id="VDN14455.1"/>
    </source>
</evidence>
<dbReference type="GO" id="GO:0007097">
    <property type="term" value="P:nuclear migration"/>
    <property type="evidence" value="ECO:0007669"/>
    <property type="project" value="TreeGrafter"/>
</dbReference>
<evidence type="ECO:0000256" key="2">
    <source>
        <dbReference type="ARBA" id="ARBA00022692"/>
    </source>
</evidence>
<sequence length="133" mass="14891">MSIVPTSGVVELFFGFPLATYTTNRKAQHTPARSREDWFASELLSDIMFGGKYNLDIKDFGPSWRDGVAFNAIVHSINPDLVDMREVANRSNRENLHRAFSLAEEELGIPKLLDPEASIEFCPSAWLPVSGFT</sequence>
<gene>
    <name evidence="7" type="ORF">DILT_LOCUS10286</name>
</gene>
<dbReference type="GO" id="GO:0051015">
    <property type="term" value="F:actin filament binding"/>
    <property type="evidence" value="ECO:0007669"/>
    <property type="project" value="TreeGrafter"/>
</dbReference>
<keyword evidence="4" id="KW-1133">Transmembrane helix</keyword>
<proteinExistence type="predicted"/>
<organism evidence="7 8">
    <name type="scientific">Dibothriocephalus latus</name>
    <name type="common">Fish tapeworm</name>
    <name type="synonym">Diphyllobothrium latum</name>
    <dbReference type="NCBI Taxonomy" id="60516"/>
    <lineage>
        <taxon>Eukaryota</taxon>
        <taxon>Metazoa</taxon>
        <taxon>Spiralia</taxon>
        <taxon>Lophotrochozoa</taxon>
        <taxon>Platyhelminthes</taxon>
        <taxon>Cestoda</taxon>
        <taxon>Eucestoda</taxon>
        <taxon>Diphyllobothriidea</taxon>
        <taxon>Diphyllobothriidae</taxon>
        <taxon>Dibothriocephalus</taxon>
    </lineage>
</organism>
<evidence type="ECO:0000256" key="4">
    <source>
        <dbReference type="ARBA" id="ARBA00022989"/>
    </source>
</evidence>
<dbReference type="Proteomes" id="UP000281553">
    <property type="component" value="Unassembled WGS sequence"/>
</dbReference>
<dbReference type="Gene3D" id="1.10.418.10">
    <property type="entry name" value="Calponin-like domain"/>
    <property type="match status" value="1"/>
</dbReference>
<dbReference type="PROSITE" id="PS50021">
    <property type="entry name" value="CH"/>
    <property type="match status" value="1"/>
</dbReference>
<dbReference type="SUPFAM" id="SSF47576">
    <property type="entry name" value="Calponin-homology domain, CH-domain"/>
    <property type="match status" value="1"/>
</dbReference>
<evidence type="ECO:0000256" key="5">
    <source>
        <dbReference type="ARBA" id="ARBA00023136"/>
    </source>
</evidence>
<protein>
    <recommendedName>
        <fullName evidence="6">Calponin-homology (CH) domain-containing protein</fullName>
    </recommendedName>
</protein>
<evidence type="ECO:0000256" key="1">
    <source>
        <dbReference type="ARBA" id="ARBA00004370"/>
    </source>
</evidence>
<comment type="subcellular location">
    <subcellularLocation>
        <location evidence="1">Membrane</location>
    </subcellularLocation>
</comment>
<dbReference type="OrthoDB" id="18853at2759"/>
<dbReference type="GO" id="GO:0005640">
    <property type="term" value="C:nuclear outer membrane"/>
    <property type="evidence" value="ECO:0007669"/>
    <property type="project" value="TreeGrafter"/>
</dbReference>
<keyword evidence="8" id="KW-1185">Reference proteome</keyword>
<dbReference type="AlphaFoldDB" id="A0A3P7LBE2"/>
<dbReference type="InterPro" id="IPR052403">
    <property type="entry name" value="LINC-complex_assoc"/>
</dbReference>
<feature type="domain" description="Calponin-homology (CH)" evidence="6">
    <location>
        <begin position="29"/>
        <end position="133"/>
    </location>
</feature>
<dbReference type="GO" id="GO:0005737">
    <property type="term" value="C:cytoplasm"/>
    <property type="evidence" value="ECO:0007669"/>
    <property type="project" value="TreeGrafter"/>
</dbReference>
<evidence type="ECO:0000313" key="8">
    <source>
        <dbReference type="Proteomes" id="UP000281553"/>
    </source>
</evidence>
<reference evidence="7 8" key="1">
    <citation type="submission" date="2018-11" db="EMBL/GenBank/DDBJ databases">
        <authorList>
            <consortium name="Pathogen Informatics"/>
        </authorList>
    </citation>
    <scope>NUCLEOTIDE SEQUENCE [LARGE SCALE GENOMIC DNA]</scope>
</reference>
<dbReference type="SMART" id="SM00033">
    <property type="entry name" value="CH"/>
    <property type="match status" value="1"/>
</dbReference>
<dbReference type="PANTHER" id="PTHR47535:SF1">
    <property type="entry name" value="NESPRIN-1"/>
    <property type="match status" value="1"/>
</dbReference>
<keyword evidence="3" id="KW-0677">Repeat</keyword>
<dbReference type="InterPro" id="IPR036872">
    <property type="entry name" value="CH_dom_sf"/>
</dbReference>
<dbReference type="PANTHER" id="PTHR47535">
    <property type="entry name" value="MUSCLE-SPECIFIC PROTEIN 300 KDA, ISOFORM G"/>
    <property type="match status" value="1"/>
</dbReference>
<dbReference type="Pfam" id="PF00307">
    <property type="entry name" value="CH"/>
    <property type="match status" value="1"/>
</dbReference>